<evidence type="ECO:0000256" key="5">
    <source>
        <dbReference type="ARBA" id="ARBA00022714"/>
    </source>
</evidence>
<dbReference type="AlphaFoldDB" id="A0AAN8ZYK6"/>
<keyword evidence="6" id="KW-0479">Metal-binding</keyword>
<dbReference type="GO" id="GO:0051537">
    <property type="term" value="F:2 iron, 2 sulfur cluster binding"/>
    <property type="evidence" value="ECO:0007669"/>
    <property type="project" value="UniProtKB-KW"/>
</dbReference>
<dbReference type="GO" id="GO:0005506">
    <property type="term" value="F:iron ion binding"/>
    <property type="evidence" value="ECO:0007669"/>
    <property type="project" value="InterPro"/>
</dbReference>
<comment type="cofactor">
    <cofactor evidence="1">
        <name>Mo-molybdopterin</name>
        <dbReference type="ChEBI" id="CHEBI:71302"/>
    </cofactor>
</comment>
<dbReference type="PANTHER" id="PTHR11908:SF132">
    <property type="entry name" value="ALDEHYDE OXIDASE 1-RELATED"/>
    <property type="match status" value="1"/>
</dbReference>
<dbReference type="InterPro" id="IPR037165">
    <property type="entry name" value="AldOxase/xan_DH_Mopterin-bd_sf"/>
</dbReference>
<comment type="caution">
    <text evidence="12">The sequence shown here is derived from an EMBL/GenBank/DDBJ whole genome shotgun (WGS) entry which is preliminary data.</text>
</comment>
<accession>A0AAN8ZYK6</accession>
<dbReference type="EMBL" id="JAXCGZ010017167">
    <property type="protein sequence ID" value="KAK7068648.1"/>
    <property type="molecule type" value="Genomic_DNA"/>
</dbReference>
<feature type="domain" description="Aldehyde oxidase/xanthine dehydrogenase second molybdopterin binding" evidence="11">
    <location>
        <begin position="57"/>
        <end position="220"/>
    </location>
</feature>
<keyword evidence="5" id="KW-0001">2Fe-2S</keyword>
<keyword evidence="9" id="KW-0411">Iron-sulfur</keyword>
<dbReference type="FunFam" id="3.30.365.10:FF:000002">
    <property type="entry name" value="Xanthine dehydrogenase oxidase"/>
    <property type="match status" value="1"/>
</dbReference>
<evidence type="ECO:0000313" key="13">
    <source>
        <dbReference type="Proteomes" id="UP001381693"/>
    </source>
</evidence>
<protein>
    <recommendedName>
        <fullName evidence="11">Aldehyde oxidase/xanthine dehydrogenase second molybdopterin binding domain-containing protein</fullName>
    </recommendedName>
</protein>
<reference evidence="12 13" key="1">
    <citation type="submission" date="2023-11" db="EMBL/GenBank/DDBJ databases">
        <title>Halocaridina rubra genome assembly.</title>
        <authorList>
            <person name="Smith C."/>
        </authorList>
    </citation>
    <scope>NUCLEOTIDE SEQUENCE [LARGE SCALE GENOMIC DNA]</scope>
    <source>
        <strain evidence="12">EP-1</strain>
        <tissue evidence="12">Whole</tissue>
    </source>
</reference>
<organism evidence="12 13">
    <name type="scientific">Halocaridina rubra</name>
    <name type="common">Hawaiian red shrimp</name>
    <dbReference type="NCBI Taxonomy" id="373956"/>
    <lineage>
        <taxon>Eukaryota</taxon>
        <taxon>Metazoa</taxon>
        <taxon>Ecdysozoa</taxon>
        <taxon>Arthropoda</taxon>
        <taxon>Crustacea</taxon>
        <taxon>Multicrustacea</taxon>
        <taxon>Malacostraca</taxon>
        <taxon>Eumalacostraca</taxon>
        <taxon>Eucarida</taxon>
        <taxon>Decapoda</taxon>
        <taxon>Pleocyemata</taxon>
        <taxon>Caridea</taxon>
        <taxon>Atyoidea</taxon>
        <taxon>Atyidae</taxon>
        <taxon>Halocaridina</taxon>
    </lineage>
</organism>
<evidence type="ECO:0000259" key="11">
    <source>
        <dbReference type="Pfam" id="PF20256"/>
    </source>
</evidence>
<evidence type="ECO:0000256" key="9">
    <source>
        <dbReference type="ARBA" id="ARBA00023014"/>
    </source>
</evidence>
<proteinExistence type="inferred from homology"/>
<evidence type="ECO:0000256" key="7">
    <source>
        <dbReference type="ARBA" id="ARBA00023002"/>
    </source>
</evidence>
<dbReference type="Pfam" id="PF20256">
    <property type="entry name" value="MoCoBD_2"/>
    <property type="match status" value="1"/>
</dbReference>
<dbReference type="Gene3D" id="3.30.365.10">
    <property type="entry name" value="Aldehyde oxidase/xanthine dehydrogenase, molybdopterin binding domain"/>
    <property type="match status" value="3"/>
</dbReference>
<evidence type="ECO:0000256" key="10">
    <source>
        <dbReference type="ARBA" id="ARBA00034078"/>
    </source>
</evidence>
<evidence type="ECO:0000256" key="3">
    <source>
        <dbReference type="ARBA" id="ARBA00006849"/>
    </source>
</evidence>
<keyword evidence="13" id="KW-1185">Reference proteome</keyword>
<evidence type="ECO:0000256" key="2">
    <source>
        <dbReference type="ARBA" id="ARBA00001974"/>
    </source>
</evidence>
<comment type="cofactor">
    <cofactor evidence="2">
        <name>FAD</name>
        <dbReference type="ChEBI" id="CHEBI:57692"/>
    </cofactor>
</comment>
<feature type="non-terminal residue" evidence="12">
    <location>
        <position position="1"/>
    </location>
</feature>
<dbReference type="GO" id="GO:0016491">
    <property type="term" value="F:oxidoreductase activity"/>
    <property type="evidence" value="ECO:0007669"/>
    <property type="project" value="UniProtKB-KW"/>
</dbReference>
<keyword evidence="4" id="KW-0500">Molybdenum</keyword>
<evidence type="ECO:0000313" key="12">
    <source>
        <dbReference type="EMBL" id="KAK7068648.1"/>
    </source>
</evidence>
<comment type="cofactor">
    <cofactor evidence="10">
        <name>[2Fe-2S] cluster</name>
        <dbReference type="ChEBI" id="CHEBI:190135"/>
    </cofactor>
</comment>
<name>A0AAN8ZYK6_HALRR</name>
<sequence>HVEALATIENIIEHIAHFLNKDPLEVREANLVPEQVPRLWAPPHEKNVVKEDILPLLKEKSSLTQRKQEVENFNKENKWKKRGISVVPLWYGFNYPAVFKYGVQVAVYESDGTVAISHGGVEMGQGINTKVAQVAAYTLGVPLEKIVIKATDTMIGANSIVTGGSYGSDLCAHGIKVACTSLRQRLDIVKEKIKTDTGNDPTWLELIQKAHEEDVDLSERYW</sequence>
<dbReference type="PANTHER" id="PTHR11908">
    <property type="entry name" value="XANTHINE DEHYDROGENASE"/>
    <property type="match status" value="1"/>
</dbReference>
<keyword evidence="7" id="KW-0560">Oxidoreductase</keyword>
<dbReference type="InterPro" id="IPR046867">
    <property type="entry name" value="AldOxase/xan_DH_MoCoBD2"/>
</dbReference>
<dbReference type="InterPro" id="IPR016208">
    <property type="entry name" value="Ald_Oxase/xanthine_DH-like"/>
</dbReference>
<evidence type="ECO:0000256" key="6">
    <source>
        <dbReference type="ARBA" id="ARBA00022723"/>
    </source>
</evidence>
<evidence type="ECO:0000256" key="8">
    <source>
        <dbReference type="ARBA" id="ARBA00023004"/>
    </source>
</evidence>
<evidence type="ECO:0000256" key="1">
    <source>
        <dbReference type="ARBA" id="ARBA00001924"/>
    </source>
</evidence>
<dbReference type="Proteomes" id="UP001381693">
    <property type="component" value="Unassembled WGS sequence"/>
</dbReference>
<gene>
    <name evidence="12" type="ORF">SK128_018895</name>
</gene>
<evidence type="ECO:0000256" key="4">
    <source>
        <dbReference type="ARBA" id="ARBA00022505"/>
    </source>
</evidence>
<comment type="similarity">
    <text evidence="3">Belongs to the xanthine dehydrogenase family.</text>
</comment>
<dbReference type="SUPFAM" id="SSF56003">
    <property type="entry name" value="Molybdenum cofactor-binding domain"/>
    <property type="match status" value="1"/>
</dbReference>
<keyword evidence="8" id="KW-0408">Iron</keyword>